<dbReference type="AlphaFoldDB" id="A0A6L2LBR8"/>
<feature type="compositionally biased region" description="Polar residues" evidence="1">
    <location>
        <begin position="178"/>
        <end position="194"/>
    </location>
</feature>
<feature type="region of interest" description="Disordered" evidence="1">
    <location>
        <begin position="298"/>
        <end position="334"/>
    </location>
</feature>
<feature type="region of interest" description="Disordered" evidence="1">
    <location>
        <begin position="233"/>
        <end position="267"/>
    </location>
</feature>
<evidence type="ECO:0008006" key="3">
    <source>
        <dbReference type="Google" id="ProtNLM"/>
    </source>
</evidence>
<gene>
    <name evidence="2" type="ORF">Tci_029703</name>
</gene>
<comment type="caution">
    <text evidence="2">The sequence shown here is derived from an EMBL/GenBank/DDBJ whole genome shotgun (WGS) entry which is preliminary data.</text>
</comment>
<dbReference type="EMBL" id="BKCJ010003881">
    <property type="protein sequence ID" value="GEU57725.1"/>
    <property type="molecule type" value="Genomic_DNA"/>
</dbReference>
<evidence type="ECO:0000256" key="1">
    <source>
        <dbReference type="SAM" id="MobiDB-lite"/>
    </source>
</evidence>
<feature type="region of interest" description="Disordered" evidence="1">
    <location>
        <begin position="161"/>
        <end position="196"/>
    </location>
</feature>
<name>A0A6L2LBR8_TANCI</name>
<organism evidence="2">
    <name type="scientific">Tanacetum cinerariifolium</name>
    <name type="common">Dalmatian daisy</name>
    <name type="synonym">Chrysanthemum cinerariifolium</name>
    <dbReference type="NCBI Taxonomy" id="118510"/>
    <lineage>
        <taxon>Eukaryota</taxon>
        <taxon>Viridiplantae</taxon>
        <taxon>Streptophyta</taxon>
        <taxon>Embryophyta</taxon>
        <taxon>Tracheophyta</taxon>
        <taxon>Spermatophyta</taxon>
        <taxon>Magnoliopsida</taxon>
        <taxon>eudicotyledons</taxon>
        <taxon>Gunneridae</taxon>
        <taxon>Pentapetalae</taxon>
        <taxon>asterids</taxon>
        <taxon>campanulids</taxon>
        <taxon>Asterales</taxon>
        <taxon>Asteraceae</taxon>
        <taxon>Asteroideae</taxon>
        <taxon>Anthemideae</taxon>
        <taxon>Anthemidinae</taxon>
        <taxon>Tanacetum</taxon>
    </lineage>
</organism>
<proteinExistence type="predicted"/>
<reference evidence="2" key="1">
    <citation type="journal article" date="2019" name="Sci. Rep.">
        <title>Draft genome of Tanacetum cinerariifolium, the natural source of mosquito coil.</title>
        <authorList>
            <person name="Yamashiro T."/>
            <person name="Shiraishi A."/>
            <person name="Satake H."/>
            <person name="Nakayama K."/>
        </authorList>
    </citation>
    <scope>NUCLEOTIDE SEQUENCE</scope>
</reference>
<accession>A0A6L2LBR8</accession>
<evidence type="ECO:0000313" key="2">
    <source>
        <dbReference type="EMBL" id="GEU57725.1"/>
    </source>
</evidence>
<feature type="compositionally biased region" description="Basic and acidic residues" evidence="1">
    <location>
        <begin position="310"/>
        <end position="334"/>
    </location>
</feature>
<sequence>MARLAFCDYHNMIAILEKYKHNQDFHQIVDFVKASHITYALTYNPTVYVSHIREFWSTARVETTEEGTKILATVDGKLRTVSESSIRRNLKLNDEEGISSLPDAELFENLQLMGYNILPNQKFTFQKGQFSHQWKYLIHTIMQCLSPKSTGFNEFSSNIATALGEGSGTPTESHHTPSSEAQQPLPTTHSSTSLPPVTTATIPPVIPTESLPTAIPSANLPLRQYTKRTKINPSSVLPPVVDEPASPLRDDSQGEACPTDSSFEADQDRVNIVKTSTLPSDSTPRVTSLAADEVLEDKDRGVVEQSGDDAPIKGRRLDKGEEAAERVSDDTEEMRLPHTRRKGKETMVESDTPKKKKEYDQFAAELPFERRIELISDLVKYQENYAKVFKYQTQQRKPLTRKHQREFYTSIQDFIPLGSKEEAERFTRKGLRLEQESAKKLKTSEEVPEELKATEEGPEEKVKEMMQLVPVEEIYLEALQVKHSIIDWKVHTEGQRSYWKITRLGGSSASYQFFVDTLKHLDREDLN</sequence>
<protein>
    <recommendedName>
        <fullName evidence="3">Synaptobrevin, longin-like domain protein</fullName>
    </recommendedName>
</protein>